<organism evidence="2 3">
    <name type="scientific">Gimesia alba</name>
    <dbReference type="NCBI Taxonomy" id="2527973"/>
    <lineage>
        <taxon>Bacteria</taxon>
        <taxon>Pseudomonadati</taxon>
        <taxon>Planctomycetota</taxon>
        <taxon>Planctomycetia</taxon>
        <taxon>Planctomycetales</taxon>
        <taxon>Planctomycetaceae</taxon>
        <taxon>Gimesia</taxon>
    </lineage>
</organism>
<dbReference type="InterPro" id="IPR032675">
    <property type="entry name" value="LRR_dom_sf"/>
</dbReference>
<keyword evidence="1" id="KW-0732">Signal</keyword>
<feature type="signal peptide" evidence="1">
    <location>
        <begin position="1"/>
        <end position="17"/>
    </location>
</feature>
<name>A0A517RN09_9PLAN</name>
<feature type="chain" id="PRO_5022218744" description="Leucine Rich repeats (2 copies)" evidence="1">
    <location>
        <begin position="18"/>
        <end position="522"/>
    </location>
</feature>
<dbReference type="EMBL" id="CP036269">
    <property type="protein sequence ID" value="QDT45266.1"/>
    <property type="molecule type" value="Genomic_DNA"/>
</dbReference>
<keyword evidence="3" id="KW-1185">Reference proteome</keyword>
<evidence type="ECO:0000313" key="2">
    <source>
        <dbReference type="EMBL" id="QDT45266.1"/>
    </source>
</evidence>
<accession>A0A517RN09</accession>
<evidence type="ECO:0000313" key="3">
    <source>
        <dbReference type="Proteomes" id="UP000317171"/>
    </source>
</evidence>
<reference evidence="2 3" key="1">
    <citation type="submission" date="2019-02" db="EMBL/GenBank/DDBJ databases">
        <title>Deep-cultivation of Planctomycetes and their phenomic and genomic characterization uncovers novel biology.</title>
        <authorList>
            <person name="Wiegand S."/>
            <person name="Jogler M."/>
            <person name="Boedeker C."/>
            <person name="Pinto D."/>
            <person name="Vollmers J."/>
            <person name="Rivas-Marin E."/>
            <person name="Kohn T."/>
            <person name="Peeters S.H."/>
            <person name="Heuer A."/>
            <person name="Rast P."/>
            <person name="Oberbeckmann S."/>
            <person name="Bunk B."/>
            <person name="Jeske O."/>
            <person name="Meyerdierks A."/>
            <person name="Storesund J.E."/>
            <person name="Kallscheuer N."/>
            <person name="Luecker S."/>
            <person name="Lage O.M."/>
            <person name="Pohl T."/>
            <person name="Merkel B.J."/>
            <person name="Hornburger P."/>
            <person name="Mueller R.-W."/>
            <person name="Bruemmer F."/>
            <person name="Labrenz M."/>
            <person name="Spormann A.M."/>
            <person name="Op den Camp H."/>
            <person name="Overmann J."/>
            <person name="Amann R."/>
            <person name="Jetten M.S.M."/>
            <person name="Mascher T."/>
            <person name="Medema M.H."/>
            <person name="Devos D.P."/>
            <person name="Kaster A.-K."/>
            <person name="Ovreas L."/>
            <person name="Rohde M."/>
            <person name="Galperin M.Y."/>
            <person name="Jogler C."/>
        </authorList>
    </citation>
    <scope>NUCLEOTIDE SEQUENCE [LARGE SCALE GENOMIC DNA]</scope>
    <source>
        <strain evidence="2 3">Pan241w</strain>
    </source>
</reference>
<proteinExistence type="predicted"/>
<sequence length="522" mass="59030" precursor="true">MLRQFICPMAAVLLALAGIGGFLVSSDHSQTAIAEKQVSTEPTDVVQIDTGFQKREQRLNEINLVLAKRAPQFSGNPPPSTPEVFPPWRDPALDNLYQEIKRKRVGLWFPRNKEPFSIWVGNPSKTVDGKKVYQHCEVLKNAIPSINQLPFPVRIWFYGTRDQTNPELGKCIETLSKVKQLAGVKFSLCRINERGYTALRNLPNLTNLEILHSHLDEAALEQIVQIKRLRRLHLDFGSHPISLQVAEKVLDLPVLEDLKLNLEMAPEDVIPFWEKMAGCSQLTSVEVDLGSVKQKAMLSFLKNGDRQNLQKWIIREIFPQKRVADALALAPNLEVLKVPSGKDEDISYLLEQVAAHQPHMKQLVIGWDTGNHLSGDQARTALTLLTSFPQLERCHIPVELPEPAALQPLTQLPNLEYFYCKNLNLDQDTLLLLAQMPALKRLEVNKLQFDQSAAHLLPWLTNVEQIEIKDPTTLTDERLELLATLPRLSTLKWCDIAIKDPIPLTDAARARFPKIEFDVCGK</sequence>
<dbReference type="Gene3D" id="3.80.10.10">
    <property type="entry name" value="Ribonuclease Inhibitor"/>
    <property type="match status" value="2"/>
</dbReference>
<dbReference type="AlphaFoldDB" id="A0A517RN09"/>
<dbReference type="KEGG" id="gaz:Pan241w_53860"/>
<gene>
    <name evidence="2" type="ORF">Pan241w_53860</name>
</gene>
<dbReference type="OrthoDB" id="291403at2"/>
<evidence type="ECO:0000256" key="1">
    <source>
        <dbReference type="SAM" id="SignalP"/>
    </source>
</evidence>
<dbReference type="RefSeq" id="WP_145221576.1">
    <property type="nucleotide sequence ID" value="NZ_CP036269.1"/>
</dbReference>
<dbReference type="Proteomes" id="UP000317171">
    <property type="component" value="Chromosome"/>
</dbReference>
<protein>
    <recommendedName>
        <fullName evidence="4">Leucine Rich repeats (2 copies)</fullName>
    </recommendedName>
</protein>
<dbReference type="SUPFAM" id="SSF52058">
    <property type="entry name" value="L domain-like"/>
    <property type="match status" value="1"/>
</dbReference>
<evidence type="ECO:0008006" key="4">
    <source>
        <dbReference type="Google" id="ProtNLM"/>
    </source>
</evidence>